<protein>
    <recommendedName>
        <fullName evidence="2">ADP ribosyltransferase domain-containing protein</fullName>
    </recommendedName>
</protein>
<sequence>MTTPTRRDVLLDELEQVRDAWAAEHGDVDESAAAEAEAEYWRRAQPILDQLAALRQAPRTGTEGKAVHWDEAEHPRDRRGKFSDKPGGGAPGLPDGVELVAGTPPTTTVLVHGEERGSIYPANFLGGDDTGWWASGAGGFTAKRFDSKEEAIAHVSQLEAAKPVGPPPFDRAPSSLPTGTSSADIPIFTGDAALRLVKPAEMDIGRDSPEGQAIRQYTGDYFGPLNNELRGQQFDDLPEEFIDPADARGLVAGMDDAFGKVEPTRYEIRTQRGVRNGEDIFGPVGSRVGKTWTDKGFMSTSPTAPFHGDTSVLVELPAGSRVMRTGHLSSHGGEGELLLPRGSRFEVVADEVKNGRRVVTLRLLPSK</sequence>
<dbReference type="InterPro" id="IPR003540">
    <property type="entry name" value="ADP-ribosyltransferase"/>
</dbReference>
<dbReference type="Proteomes" id="UP000680206">
    <property type="component" value="Unassembled WGS sequence"/>
</dbReference>
<dbReference type="SUPFAM" id="SSF56399">
    <property type="entry name" value="ADP-ribosylation"/>
    <property type="match status" value="1"/>
</dbReference>
<dbReference type="Pfam" id="PF03496">
    <property type="entry name" value="ADPrib_exo_Tox"/>
    <property type="match status" value="1"/>
</dbReference>
<evidence type="ECO:0000313" key="4">
    <source>
        <dbReference type="Proteomes" id="UP000680206"/>
    </source>
</evidence>
<proteinExistence type="predicted"/>
<feature type="region of interest" description="Disordered" evidence="1">
    <location>
        <begin position="56"/>
        <end position="98"/>
    </location>
</feature>
<dbReference type="Gene3D" id="3.90.176.10">
    <property type="entry name" value="Toxin ADP-ribosyltransferase, Chain A, domain 1"/>
    <property type="match status" value="1"/>
</dbReference>
<reference evidence="3 4" key="1">
    <citation type="submission" date="2021-03" db="EMBL/GenBank/DDBJ databases">
        <title>Actinomadura violae sp. nov., isolated from lichen in Thailand.</title>
        <authorList>
            <person name="Kanchanasin P."/>
            <person name="Saeng-In P."/>
            <person name="Phongsopitanun W."/>
            <person name="Yuki M."/>
            <person name="Kudo T."/>
            <person name="Ohkuma M."/>
            <person name="Tanasupawat S."/>
        </authorList>
    </citation>
    <scope>NUCLEOTIDE SEQUENCE [LARGE SCALE GENOMIC DNA]</scope>
    <source>
        <strain evidence="3 4">LCR2-06</strain>
    </source>
</reference>
<evidence type="ECO:0000256" key="1">
    <source>
        <dbReference type="SAM" id="MobiDB-lite"/>
    </source>
</evidence>
<dbReference type="PROSITE" id="PS51996">
    <property type="entry name" value="TR_MART"/>
    <property type="match status" value="1"/>
</dbReference>
<name>A0ABS3RY64_9ACTN</name>
<organism evidence="3 4">
    <name type="scientific">Actinomadura violacea</name>
    <dbReference type="NCBI Taxonomy" id="2819934"/>
    <lineage>
        <taxon>Bacteria</taxon>
        <taxon>Bacillati</taxon>
        <taxon>Actinomycetota</taxon>
        <taxon>Actinomycetes</taxon>
        <taxon>Streptosporangiales</taxon>
        <taxon>Thermomonosporaceae</taxon>
        <taxon>Actinomadura</taxon>
    </lineage>
</organism>
<feature type="domain" description="ADP ribosyltransferase" evidence="2">
    <location>
        <begin position="209"/>
        <end position="355"/>
    </location>
</feature>
<dbReference type="RefSeq" id="WP_208245163.1">
    <property type="nucleotide sequence ID" value="NZ_JAGEPF010000018.1"/>
</dbReference>
<keyword evidence="4" id="KW-1185">Reference proteome</keyword>
<comment type="caution">
    <text evidence="3">The sequence shown here is derived from an EMBL/GenBank/DDBJ whole genome shotgun (WGS) entry which is preliminary data.</text>
</comment>
<accession>A0ABS3RY64</accession>
<evidence type="ECO:0000313" key="3">
    <source>
        <dbReference type="EMBL" id="MBO2461701.1"/>
    </source>
</evidence>
<dbReference type="EMBL" id="JAGEPF010000018">
    <property type="protein sequence ID" value="MBO2461701.1"/>
    <property type="molecule type" value="Genomic_DNA"/>
</dbReference>
<gene>
    <name evidence="3" type="ORF">J4709_29440</name>
</gene>
<evidence type="ECO:0000259" key="2">
    <source>
        <dbReference type="Pfam" id="PF03496"/>
    </source>
</evidence>
<feature type="compositionally biased region" description="Basic and acidic residues" evidence="1">
    <location>
        <begin position="65"/>
        <end position="84"/>
    </location>
</feature>